<feature type="compositionally biased region" description="Basic and acidic residues" evidence="1">
    <location>
        <begin position="114"/>
        <end position="123"/>
    </location>
</feature>
<feature type="compositionally biased region" description="Polar residues" evidence="1">
    <location>
        <begin position="248"/>
        <end position="270"/>
    </location>
</feature>
<feature type="region of interest" description="Disordered" evidence="1">
    <location>
        <begin position="193"/>
        <end position="212"/>
    </location>
</feature>
<feature type="compositionally biased region" description="Polar residues" evidence="1">
    <location>
        <begin position="78"/>
        <end position="89"/>
    </location>
</feature>
<feature type="region of interest" description="Disordered" evidence="1">
    <location>
        <begin position="587"/>
        <end position="638"/>
    </location>
</feature>
<dbReference type="PROSITE" id="PS50172">
    <property type="entry name" value="BRCT"/>
    <property type="match status" value="1"/>
</dbReference>
<evidence type="ECO:0000313" key="4">
    <source>
        <dbReference type="RefSeq" id="XP_026277881.1"/>
    </source>
</evidence>
<sequence length="996" mass="110256">MSASRVRFLASKAASKSRKEESEEEDYDSEEERYQRNQERLLKKVEESASAIRALSKITRPFITGAWRLEREEQRQQNESSCQTVVSVPSLSKENKPHSSSSKKPSESLNEVNKSSDKVDSSRRKSFWSPPRHVKATDVSTILEMEKTPSWKPLRKSKARQSLLHLNMENACGSPAVQEDELITAFKPLSEVVLKPDSSPHPKQSTKVSEELRTPLRAVAAVNQALERRRSSSSSFESNSIVCRPSHVENQTNSETETKSQCQSVQTEPSDNCDKIPNDAGQDPNLEKLNDSLSRTSSFNDEEEDYPLKTPSSKLIKTHKSPARCSPILLKAFGEEHSVIRGSIGSPDKVVNLDECSSPKDPSKVLKGVVAYVEVRRGEDDRTGGFRWKLKQLGASVSDTLNKKVTHVVFQEGLLSTFRKAKQLGTCLVSTHWVMACDESFTKVDETRYPIEKLSQYELADPLQKCIKRPKIMSPDLGSGRDEKVLSRRLQRRSVKVNSPLTRAPQKVDTVMNIIKTPSPLKSKFHLNKSSPKSKLEKDNPDSDDDWDGFLAMVEAQVREKASSRRKAGEINETPKDFETRLQQLLGRGEDQGQSKKESNLPLASIFHKGKVANQTEKTASKATKKNKSPGLADSSASSSVMMNWLQRRSPESGELCGKRDLLSASAAAAASAAADEILQRMLKKNGTKSVQPIKKLGTPQKLSISTNEKNACLNKSLAIASARTSTVTKDSNQKASVLSAKTSAVTKDSNKKPFVSSAKTSTITKDNNQKPFVFTGSKGTLQSNKQPMKNKKLDFQGSAACSGAMRNWLSGMKSPPQLTKVLPGQSSNTCSPKKSNDLVKKRKAASFEIEEMSEDSLKSKNTSISKKHCGEQTPTKKRFTLDHQGMSTTELICTKFDEGLRTPTKVGSASKNNKKSSSDLTPRRRSMRLTPSKCTSLPNSITPLETVEEDSTARFNQIESYSPRKLSSSKPSTKKTPIKCRDTPLTIFYSSNPVI</sequence>
<feature type="compositionally biased region" description="Low complexity" evidence="1">
    <location>
        <begin position="98"/>
        <end position="110"/>
    </location>
</feature>
<reference evidence="4" key="1">
    <citation type="submission" date="2025-08" db="UniProtKB">
        <authorList>
            <consortium name="RefSeq"/>
        </authorList>
    </citation>
    <scope>IDENTIFICATION</scope>
    <source>
        <tissue evidence="4">Whole organism</tissue>
    </source>
</reference>
<feature type="compositionally biased region" description="Polar residues" evidence="1">
    <location>
        <begin position="933"/>
        <end position="944"/>
    </location>
</feature>
<feature type="region of interest" description="Disordered" evidence="1">
    <location>
        <begin position="247"/>
        <end position="310"/>
    </location>
</feature>
<dbReference type="OrthoDB" id="2384350at2759"/>
<evidence type="ECO:0000256" key="1">
    <source>
        <dbReference type="SAM" id="MobiDB-lite"/>
    </source>
</evidence>
<dbReference type="InterPro" id="IPR001357">
    <property type="entry name" value="BRCT_dom"/>
</dbReference>
<evidence type="ECO:0000259" key="2">
    <source>
        <dbReference type="PROSITE" id="PS50172"/>
    </source>
</evidence>
<dbReference type="GeneID" id="113206157"/>
<dbReference type="Gene3D" id="3.40.50.10190">
    <property type="entry name" value="BRCT domain"/>
    <property type="match status" value="1"/>
</dbReference>
<feature type="compositionally biased region" description="Basic and acidic residues" evidence="1">
    <location>
        <begin position="588"/>
        <end position="599"/>
    </location>
</feature>
<feature type="compositionally biased region" description="Acidic residues" evidence="1">
    <location>
        <begin position="22"/>
        <end position="31"/>
    </location>
</feature>
<name>A0A6J1SH23_FRAOC</name>
<dbReference type="InterPro" id="IPR036420">
    <property type="entry name" value="BRCT_dom_sf"/>
</dbReference>
<accession>A0A6J1SH23</accession>
<dbReference type="RefSeq" id="XP_026277881.1">
    <property type="nucleotide sequence ID" value="XM_026422096.2"/>
</dbReference>
<feature type="domain" description="BRCT" evidence="2">
    <location>
        <begin position="361"/>
        <end position="451"/>
    </location>
</feature>
<gene>
    <name evidence="4" type="primary">LOC113206157</name>
</gene>
<dbReference type="KEGG" id="foc:113206157"/>
<proteinExistence type="predicted"/>
<feature type="region of interest" description="Disordered" evidence="1">
    <location>
        <begin position="71"/>
        <end position="131"/>
    </location>
</feature>
<feature type="region of interest" description="Disordered" evidence="1">
    <location>
        <begin position="903"/>
        <end position="978"/>
    </location>
</feature>
<dbReference type="Proteomes" id="UP000504606">
    <property type="component" value="Unplaced"/>
</dbReference>
<dbReference type="SUPFAM" id="SSF52113">
    <property type="entry name" value="BRCT domain"/>
    <property type="match status" value="1"/>
</dbReference>
<dbReference type="AlphaFoldDB" id="A0A6J1SH23"/>
<feature type="region of interest" description="Disordered" evidence="1">
    <location>
        <begin position="521"/>
        <end position="548"/>
    </location>
</feature>
<dbReference type="CDD" id="cd17716">
    <property type="entry name" value="BRCT_microcephalin_rpt1"/>
    <property type="match status" value="1"/>
</dbReference>
<keyword evidence="3" id="KW-1185">Reference proteome</keyword>
<evidence type="ECO:0000313" key="3">
    <source>
        <dbReference type="Proteomes" id="UP000504606"/>
    </source>
</evidence>
<feature type="region of interest" description="Disordered" evidence="1">
    <location>
        <begin position="1"/>
        <end position="37"/>
    </location>
</feature>
<protein>
    <submittedName>
        <fullName evidence="4">Uncharacterized protein LOC113206157</fullName>
    </submittedName>
</protein>
<organism evidence="3 4">
    <name type="scientific">Frankliniella occidentalis</name>
    <name type="common">Western flower thrips</name>
    <name type="synonym">Euthrips occidentalis</name>
    <dbReference type="NCBI Taxonomy" id="133901"/>
    <lineage>
        <taxon>Eukaryota</taxon>
        <taxon>Metazoa</taxon>
        <taxon>Ecdysozoa</taxon>
        <taxon>Arthropoda</taxon>
        <taxon>Hexapoda</taxon>
        <taxon>Insecta</taxon>
        <taxon>Pterygota</taxon>
        <taxon>Neoptera</taxon>
        <taxon>Paraneoptera</taxon>
        <taxon>Thysanoptera</taxon>
        <taxon>Terebrantia</taxon>
        <taxon>Thripoidea</taxon>
        <taxon>Thripidae</taxon>
        <taxon>Frankliniella</taxon>
    </lineage>
</organism>
<dbReference type="Pfam" id="PF12738">
    <property type="entry name" value="PTCB-BRCT"/>
    <property type="match status" value="1"/>
</dbReference>